<protein>
    <submittedName>
        <fullName evidence="3">SRR1-like protein</fullName>
    </submittedName>
</protein>
<dbReference type="GO" id="GO:0005634">
    <property type="term" value="C:nucleus"/>
    <property type="evidence" value="ECO:0007669"/>
    <property type="project" value="TreeGrafter"/>
</dbReference>
<organism evidence="3 4">
    <name type="scientific">Acropora cervicornis</name>
    <name type="common">Staghorn coral</name>
    <dbReference type="NCBI Taxonomy" id="6130"/>
    <lineage>
        <taxon>Eukaryota</taxon>
        <taxon>Metazoa</taxon>
        <taxon>Cnidaria</taxon>
        <taxon>Anthozoa</taxon>
        <taxon>Hexacorallia</taxon>
        <taxon>Scleractinia</taxon>
        <taxon>Astrocoeniina</taxon>
        <taxon>Acroporidae</taxon>
        <taxon>Acropora</taxon>
    </lineage>
</organism>
<dbReference type="PANTHER" id="PTHR28626:SF3">
    <property type="entry name" value="SRR1-LIKE PROTEIN"/>
    <property type="match status" value="1"/>
</dbReference>
<dbReference type="InterPro" id="IPR040044">
    <property type="entry name" value="SRR1L"/>
</dbReference>
<name>A0AAD9R6V0_ACRCE</name>
<accession>A0AAD9R6V0</accession>
<dbReference type="EMBL" id="JARQWQ010000001">
    <property type="protein sequence ID" value="KAK2574104.1"/>
    <property type="molecule type" value="Genomic_DNA"/>
</dbReference>
<gene>
    <name evidence="3" type="ORF">P5673_000234</name>
</gene>
<dbReference type="PANTHER" id="PTHR28626">
    <property type="entry name" value="SRR1-LIKE PROTEIN"/>
    <property type="match status" value="1"/>
</dbReference>
<comment type="caution">
    <text evidence="3">The sequence shown here is derived from an EMBL/GenBank/DDBJ whole genome shotgun (WGS) entry which is preliminary data.</text>
</comment>
<feature type="domain" description="SRR1-like" evidence="2">
    <location>
        <begin position="90"/>
        <end position="215"/>
    </location>
</feature>
<evidence type="ECO:0000313" key="4">
    <source>
        <dbReference type="Proteomes" id="UP001249851"/>
    </source>
</evidence>
<reference evidence="3" key="1">
    <citation type="journal article" date="2023" name="G3 (Bethesda)">
        <title>Whole genome assembly and annotation of the endangered Caribbean coral Acropora cervicornis.</title>
        <authorList>
            <person name="Selwyn J.D."/>
            <person name="Vollmer S.V."/>
        </authorList>
    </citation>
    <scope>NUCLEOTIDE SEQUENCE</scope>
    <source>
        <strain evidence="3">K2</strain>
    </source>
</reference>
<evidence type="ECO:0000259" key="2">
    <source>
        <dbReference type="Pfam" id="PF07985"/>
    </source>
</evidence>
<dbReference type="AlphaFoldDB" id="A0AAD9R6V0"/>
<keyword evidence="4" id="KW-1185">Reference proteome</keyword>
<reference evidence="3" key="2">
    <citation type="journal article" date="2023" name="Science">
        <title>Genomic signatures of disease resistance in endangered staghorn corals.</title>
        <authorList>
            <person name="Vollmer S.V."/>
            <person name="Selwyn J.D."/>
            <person name="Despard B.A."/>
            <person name="Roesel C.L."/>
        </authorList>
    </citation>
    <scope>NUCLEOTIDE SEQUENCE</scope>
    <source>
        <strain evidence="3">K2</strain>
    </source>
</reference>
<comment type="similarity">
    <text evidence="1">Belongs to the SRR1 family.</text>
</comment>
<dbReference type="InterPro" id="IPR012942">
    <property type="entry name" value="SRR1-like"/>
</dbReference>
<evidence type="ECO:0000313" key="3">
    <source>
        <dbReference type="EMBL" id="KAK2574104.1"/>
    </source>
</evidence>
<dbReference type="Proteomes" id="UP001249851">
    <property type="component" value="Unassembled WGS sequence"/>
</dbReference>
<dbReference type="GO" id="GO:0005737">
    <property type="term" value="C:cytoplasm"/>
    <property type="evidence" value="ECO:0007669"/>
    <property type="project" value="TreeGrafter"/>
</dbReference>
<proteinExistence type="inferred from homology"/>
<sequence>MADAEGFEVVKKRRGHKNRKSDENYRLVKFNSNRSSSFETTQFDLNQVKMNIDKYRHEKNSILSHSKIPVCLLAVIERDPADRFITDTIFQIAGQCFIYEPLFSQDEIETVKELGCSLIQSNEEGKRKVGQVTLFFMLHCGKPLYNSVLWANWGLGLSNVIILGNRFSSYKERIPSRQLMHEACYIYNILPYTAETPIHNSFCHSDIFNDSSIHWFPRKVLLTAPLSVWENCKEPSYDSNDPEIITKSSSS</sequence>
<dbReference type="Pfam" id="PF07985">
    <property type="entry name" value="SRR1"/>
    <property type="match status" value="1"/>
</dbReference>
<evidence type="ECO:0000256" key="1">
    <source>
        <dbReference type="ARBA" id="ARBA00009856"/>
    </source>
</evidence>